<evidence type="ECO:0000259" key="10">
    <source>
        <dbReference type="PROSITE" id="PS50011"/>
    </source>
</evidence>
<evidence type="ECO:0000313" key="12">
    <source>
        <dbReference type="Proteomes" id="UP000324233"/>
    </source>
</evidence>
<evidence type="ECO:0000256" key="3">
    <source>
        <dbReference type="ARBA" id="ARBA00022679"/>
    </source>
</evidence>
<dbReference type="EC" id="2.7.11.1" evidence="1"/>
<dbReference type="GO" id="GO:0005524">
    <property type="term" value="F:ATP binding"/>
    <property type="evidence" value="ECO:0007669"/>
    <property type="project" value="UniProtKB-UniRule"/>
</dbReference>
<evidence type="ECO:0000256" key="5">
    <source>
        <dbReference type="ARBA" id="ARBA00022777"/>
    </source>
</evidence>
<dbReference type="SUPFAM" id="SSF69322">
    <property type="entry name" value="Tricorn protease domain 2"/>
    <property type="match status" value="1"/>
</dbReference>
<dbReference type="Pfam" id="PF00069">
    <property type="entry name" value="Pkinase"/>
    <property type="match status" value="2"/>
</dbReference>
<dbReference type="PROSITE" id="PS00108">
    <property type="entry name" value="PROTEIN_KINASE_ST"/>
    <property type="match status" value="1"/>
</dbReference>
<feature type="region of interest" description="Disordered" evidence="9">
    <location>
        <begin position="202"/>
        <end position="226"/>
    </location>
</feature>
<feature type="compositionally biased region" description="Basic and acidic residues" evidence="9">
    <location>
        <begin position="1"/>
        <end position="11"/>
    </location>
</feature>
<dbReference type="InterPro" id="IPR001680">
    <property type="entry name" value="WD40_rpt"/>
</dbReference>
<evidence type="ECO:0000313" key="11">
    <source>
        <dbReference type="EMBL" id="QEH36141.1"/>
    </source>
</evidence>
<dbReference type="OrthoDB" id="232393at2"/>
<keyword evidence="12" id="KW-1185">Reference proteome</keyword>
<dbReference type="SMART" id="SM00220">
    <property type="entry name" value="S_TKc"/>
    <property type="match status" value="1"/>
</dbReference>
<feature type="compositionally biased region" description="Gly residues" evidence="9">
    <location>
        <begin position="709"/>
        <end position="731"/>
    </location>
</feature>
<dbReference type="SUPFAM" id="SSF56112">
    <property type="entry name" value="Protein kinase-like (PK-like)"/>
    <property type="match status" value="1"/>
</dbReference>
<dbReference type="GO" id="GO:0004674">
    <property type="term" value="F:protein serine/threonine kinase activity"/>
    <property type="evidence" value="ECO:0007669"/>
    <property type="project" value="UniProtKB-KW"/>
</dbReference>
<feature type="region of interest" description="Disordered" evidence="9">
    <location>
        <begin position="785"/>
        <end position="828"/>
    </location>
</feature>
<name>A0A5B9W806_9BACT</name>
<dbReference type="RefSeq" id="WP_148595856.1">
    <property type="nucleotide sequence ID" value="NZ_CP042997.1"/>
</dbReference>
<dbReference type="InterPro" id="IPR000719">
    <property type="entry name" value="Prot_kinase_dom"/>
</dbReference>
<keyword evidence="3 11" id="KW-0808">Transferase</keyword>
<keyword evidence="2" id="KW-0723">Serine/threonine-protein kinase</keyword>
<dbReference type="PANTHER" id="PTHR43289">
    <property type="entry name" value="MITOGEN-ACTIVATED PROTEIN KINASE KINASE KINASE 20-RELATED"/>
    <property type="match status" value="1"/>
</dbReference>
<feature type="compositionally biased region" description="Gly residues" evidence="9">
    <location>
        <begin position="1184"/>
        <end position="1200"/>
    </location>
</feature>
<dbReference type="PROSITE" id="PS00107">
    <property type="entry name" value="PROTEIN_KINASE_ATP"/>
    <property type="match status" value="1"/>
</dbReference>
<protein>
    <recommendedName>
        <fullName evidence="1">non-specific serine/threonine protein kinase</fullName>
        <ecNumber evidence="1">2.7.11.1</ecNumber>
    </recommendedName>
</protein>
<dbReference type="Pfam" id="PF07676">
    <property type="entry name" value="PD40"/>
    <property type="match status" value="1"/>
</dbReference>
<evidence type="ECO:0000256" key="8">
    <source>
        <dbReference type="PROSITE-ProRule" id="PRU10141"/>
    </source>
</evidence>
<proteinExistence type="predicted"/>
<feature type="domain" description="Protein kinase" evidence="10">
    <location>
        <begin position="107"/>
        <end position="493"/>
    </location>
</feature>
<dbReference type="SUPFAM" id="SSF50960">
    <property type="entry name" value="TolB, C-terminal domain"/>
    <property type="match status" value="1"/>
</dbReference>
<dbReference type="FunFam" id="1.10.510.10:FF:000021">
    <property type="entry name" value="Serine/threonine protein kinase"/>
    <property type="match status" value="1"/>
</dbReference>
<organism evidence="11 12">
    <name type="scientific">Aquisphaera giovannonii</name>
    <dbReference type="NCBI Taxonomy" id="406548"/>
    <lineage>
        <taxon>Bacteria</taxon>
        <taxon>Pseudomonadati</taxon>
        <taxon>Planctomycetota</taxon>
        <taxon>Planctomycetia</taxon>
        <taxon>Isosphaerales</taxon>
        <taxon>Isosphaeraceae</taxon>
        <taxon>Aquisphaera</taxon>
    </lineage>
</organism>
<dbReference type="Proteomes" id="UP000324233">
    <property type="component" value="Chromosome"/>
</dbReference>
<evidence type="ECO:0000256" key="9">
    <source>
        <dbReference type="SAM" id="MobiDB-lite"/>
    </source>
</evidence>
<dbReference type="SMART" id="SM00320">
    <property type="entry name" value="WD40"/>
    <property type="match status" value="8"/>
</dbReference>
<dbReference type="PANTHER" id="PTHR43289:SF34">
    <property type="entry name" value="SERINE_THREONINE-PROTEIN KINASE YBDM-RELATED"/>
    <property type="match status" value="1"/>
</dbReference>
<feature type="compositionally biased region" description="Basic and acidic residues" evidence="9">
    <location>
        <begin position="1063"/>
        <end position="1081"/>
    </location>
</feature>
<evidence type="ECO:0000256" key="7">
    <source>
        <dbReference type="PROSITE-ProRule" id="PRU00221"/>
    </source>
</evidence>
<keyword evidence="6 8" id="KW-0067">ATP-binding</keyword>
<feature type="region of interest" description="Disordered" evidence="9">
    <location>
        <begin position="1"/>
        <end position="38"/>
    </location>
</feature>
<dbReference type="InterPro" id="IPR011659">
    <property type="entry name" value="WD40"/>
</dbReference>
<evidence type="ECO:0000256" key="1">
    <source>
        <dbReference type="ARBA" id="ARBA00012513"/>
    </source>
</evidence>
<dbReference type="PROSITE" id="PS50011">
    <property type="entry name" value="PROTEIN_KINASE_DOM"/>
    <property type="match status" value="1"/>
</dbReference>
<dbReference type="Gene3D" id="3.30.200.20">
    <property type="entry name" value="Phosphorylase Kinase, domain 1"/>
    <property type="match status" value="1"/>
</dbReference>
<dbReference type="Pfam" id="PF00400">
    <property type="entry name" value="WD40"/>
    <property type="match status" value="1"/>
</dbReference>
<feature type="binding site" evidence="8">
    <location>
        <position position="136"/>
    </location>
    <ligand>
        <name>ATP</name>
        <dbReference type="ChEBI" id="CHEBI:30616"/>
    </ligand>
</feature>
<evidence type="ECO:0000256" key="6">
    <source>
        <dbReference type="ARBA" id="ARBA00022840"/>
    </source>
</evidence>
<feature type="repeat" description="WD" evidence="7">
    <location>
        <begin position="1310"/>
        <end position="1341"/>
    </location>
</feature>
<dbReference type="InterPro" id="IPR015943">
    <property type="entry name" value="WD40/YVTN_repeat-like_dom_sf"/>
</dbReference>
<feature type="compositionally biased region" description="Low complexity" evidence="9">
    <location>
        <begin position="688"/>
        <end position="708"/>
    </location>
</feature>
<sequence>MRTSHRDENDPPRGGGGAGRRGDGEGPDPSGDEDERLGEVIEAYLELVEQGEAPDPDAFADRYPDIRDDVRAALEGLELVHGLVGGGSTPGGGPGRNLESGRRIAGYRVVRELGRGGMGTVYEAVHVGLDRPVALKVLGTHAAPDSSARRRFLNEAKTAAGLHHTHIVPVFDVGQAGGLCYYAMQRIEGSGLDRVLRHLRRTRPTASSAGRSSIHGGRHDGSGYGSASDISSRFNRLWLRVSTGLPWLRPQETPGGAEAAASFAAGLGGDEPTGSWQGRGNGPLEMGRSRVLELELPAPAAGRSGSLMHAHEAEDDAASPFEPPRGSAYFRWVAAVGLQAAEALGHAHHHGVIHRDVKPSNLLIDAQGNIWVTDFGLARRLADPGMTHHDSLLGTPRYMSPEQARTGRIDARTDVYSLGATLYELLTLRPPFDGSSAAELLDQIGGRDPIHPRQLNRRVPLDLETIVLKTLAKRPGDRYAGAAALAEDLARFLNNEPVKARRISPIGRAWRVARRHPGITTVTAVASAAVLAIATYAYVRILAERDEARRAGKATEVALGEKKEEAEKARAAARWALSANAANLLVSDLPDRRSKGLDLLRKMGDPAAAVAADREPALTASKLREQAVEFLMLRDVEAMPSFPTGFSRGIELGPGASVLASLSEDGAEISLWNVAQRQRFASIDLASAPAEGPGAAGATGTPGAAPGAGRPGPTGGRGFGAGPGGRGGGRGWGRHMTLARNVLFAVLPDDGGPRSDDVLRIYDIRNGSVLQDIVRPGRRIQSVFAGPTGDRLITIEEPADPRGRPPRRDGGGPPPGRPDGPDPEALLWDTGRLDEPLATLQVPRGFMPWPAFSPDGKSVAFAHNNGTTVSVLLYDLADGKLRNQIDTQSETAMSLALGANNVMAIAANNAIQLWDRDRESGRLITSLASPRGTPRLMRFNQQGTLLAAATFNSLELWDVASHKVLAALPVADLVTDVGFSPDGMTLFASGRMPTTQAWRVNDSAARVQIGGFDSWLASMDFRRGGGLAIGCFNGDVWFYRHGGNRCTGGRSEPATPPDPAPRGADRGRDRNRGRESDGKSTVRFDSEGRLVALDARSLRIWDDGTDPGRPPRVLDLPAPHRVTSQGLLARSADGRRMVIARGGSLWLWDAARPDAVRAVIPPPPAEDPAAGPAPGNPPPREPGGRGGAGDRPGPGPGRGGMMRRDMLSAIQISPAGDRIYFLGDSLRLNAWEIDPAGEKGEDASGPVAARRLDVPTLPEGLFSLALRPDGGLLAIGDHTGRVTLMDTGRRAVVGRFAPPEGENQGVLPGLAFSPDGRRLAVGSHQGRVIVWSVATPSRPSPDLKLPGSGNGWSLILAFDETGRRLAVSGVGGGSEPTVEIWDLDLIDRELARLGLGKR</sequence>
<dbReference type="PROSITE" id="PS50082">
    <property type="entry name" value="WD_REPEATS_2"/>
    <property type="match status" value="1"/>
</dbReference>
<dbReference type="EMBL" id="CP042997">
    <property type="protein sequence ID" value="QEH36141.1"/>
    <property type="molecule type" value="Genomic_DNA"/>
</dbReference>
<keyword evidence="5 11" id="KW-0418">Kinase</keyword>
<gene>
    <name evidence="11" type="primary">pknB_30</name>
    <name evidence="11" type="ORF">OJF2_47010</name>
</gene>
<reference evidence="11 12" key="1">
    <citation type="submission" date="2019-08" db="EMBL/GenBank/DDBJ databases">
        <title>Deep-cultivation of Planctomycetes and their phenomic and genomic characterization uncovers novel biology.</title>
        <authorList>
            <person name="Wiegand S."/>
            <person name="Jogler M."/>
            <person name="Boedeker C."/>
            <person name="Pinto D."/>
            <person name="Vollmers J."/>
            <person name="Rivas-Marin E."/>
            <person name="Kohn T."/>
            <person name="Peeters S.H."/>
            <person name="Heuer A."/>
            <person name="Rast P."/>
            <person name="Oberbeckmann S."/>
            <person name="Bunk B."/>
            <person name="Jeske O."/>
            <person name="Meyerdierks A."/>
            <person name="Storesund J.E."/>
            <person name="Kallscheuer N."/>
            <person name="Luecker S."/>
            <person name="Lage O.M."/>
            <person name="Pohl T."/>
            <person name="Merkel B.J."/>
            <person name="Hornburger P."/>
            <person name="Mueller R.-W."/>
            <person name="Bruemmer F."/>
            <person name="Labrenz M."/>
            <person name="Spormann A.M."/>
            <person name="Op den Camp H."/>
            <person name="Overmann J."/>
            <person name="Amann R."/>
            <person name="Jetten M.S.M."/>
            <person name="Mascher T."/>
            <person name="Medema M.H."/>
            <person name="Devos D.P."/>
            <person name="Kaster A.-K."/>
            <person name="Ovreas L."/>
            <person name="Rohde M."/>
            <person name="Galperin M.Y."/>
            <person name="Jogler C."/>
        </authorList>
    </citation>
    <scope>NUCLEOTIDE SEQUENCE [LARGE SCALE GENOMIC DNA]</scope>
    <source>
        <strain evidence="11 12">OJF2</strain>
    </source>
</reference>
<feature type="region of interest" description="Disordered" evidence="9">
    <location>
        <begin position="1158"/>
        <end position="1202"/>
    </location>
</feature>
<evidence type="ECO:0000256" key="2">
    <source>
        <dbReference type="ARBA" id="ARBA00022527"/>
    </source>
</evidence>
<dbReference type="InterPro" id="IPR017441">
    <property type="entry name" value="Protein_kinase_ATP_BS"/>
</dbReference>
<dbReference type="CDD" id="cd14014">
    <property type="entry name" value="STKc_PknB_like"/>
    <property type="match status" value="1"/>
</dbReference>
<keyword evidence="4 8" id="KW-0547">Nucleotide-binding</keyword>
<feature type="region of interest" description="Disordered" evidence="9">
    <location>
        <begin position="688"/>
        <end position="733"/>
    </location>
</feature>
<dbReference type="KEGG" id="agv:OJF2_47010"/>
<feature type="region of interest" description="Disordered" evidence="9">
    <location>
        <begin position="1046"/>
        <end position="1081"/>
    </location>
</feature>
<keyword evidence="7" id="KW-0853">WD repeat</keyword>
<dbReference type="InterPro" id="IPR008271">
    <property type="entry name" value="Ser/Thr_kinase_AS"/>
</dbReference>
<evidence type="ECO:0000256" key="4">
    <source>
        <dbReference type="ARBA" id="ARBA00022741"/>
    </source>
</evidence>
<dbReference type="InterPro" id="IPR011009">
    <property type="entry name" value="Kinase-like_dom_sf"/>
</dbReference>
<dbReference type="Gene3D" id="2.130.10.10">
    <property type="entry name" value="YVTN repeat-like/Quinoprotein amine dehydrogenase"/>
    <property type="match status" value="3"/>
</dbReference>
<dbReference type="Gene3D" id="1.10.510.10">
    <property type="entry name" value="Transferase(Phosphotransferase) domain 1"/>
    <property type="match status" value="1"/>
</dbReference>
<accession>A0A5B9W806</accession>
<feature type="compositionally biased region" description="Basic and acidic residues" evidence="9">
    <location>
        <begin position="799"/>
        <end position="810"/>
    </location>
</feature>